<reference evidence="3" key="1">
    <citation type="submission" date="2022-12" db="EMBL/GenBank/DDBJ databases">
        <title>Draft genome assemblies for two species of Escallonia (Escalloniales).</title>
        <authorList>
            <person name="Chanderbali A."/>
            <person name="Dervinis C."/>
            <person name="Anghel I."/>
            <person name="Soltis D."/>
            <person name="Soltis P."/>
            <person name="Zapata F."/>
        </authorList>
    </citation>
    <scope>NUCLEOTIDE SEQUENCE</scope>
    <source>
        <strain evidence="3">UCBG64.0493</strain>
        <tissue evidence="3">Leaf</tissue>
    </source>
</reference>
<accession>A0AA88VHB1</accession>
<evidence type="ECO:0000256" key="1">
    <source>
        <dbReference type="SAM" id="MobiDB-lite"/>
    </source>
</evidence>
<name>A0AA88VHB1_9ASTE</name>
<feature type="region of interest" description="Disordered" evidence="1">
    <location>
        <begin position="1"/>
        <end position="31"/>
    </location>
</feature>
<dbReference type="Proteomes" id="UP001188597">
    <property type="component" value="Unassembled WGS sequence"/>
</dbReference>
<keyword evidence="2" id="KW-0472">Membrane</keyword>
<dbReference type="EMBL" id="JAVXUP010001698">
    <property type="protein sequence ID" value="KAK3008946.1"/>
    <property type="molecule type" value="Genomic_DNA"/>
</dbReference>
<keyword evidence="2" id="KW-1133">Transmembrane helix</keyword>
<gene>
    <name evidence="3" type="ORF">RJ639_014029</name>
</gene>
<dbReference type="PANTHER" id="PTHR34189:SF13">
    <property type="entry name" value="TRANSMEMBRANE PROTEIN"/>
    <property type="match status" value="1"/>
</dbReference>
<evidence type="ECO:0000313" key="4">
    <source>
        <dbReference type="Proteomes" id="UP001188597"/>
    </source>
</evidence>
<evidence type="ECO:0000256" key="2">
    <source>
        <dbReference type="SAM" id="Phobius"/>
    </source>
</evidence>
<keyword evidence="2" id="KW-0812">Transmembrane</keyword>
<sequence length="100" mass="11113">MHRSSSSIRVSDDFYRPNTAPAPDDGLPTYNPQSFVAKRERSRLRSAEAALHIIPLLLVLCAIVLWFFSNTVVMVNKGDSFVVRIEGLRTHGNIGSGSRQ</sequence>
<protein>
    <submittedName>
        <fullName evidence="3">Uncharacterized protein</fullName>
    </submittedName>
</protein>
<feature type="transmembrane region" description="Helical" evidence="2">
    <location>
        <begin position="49"/>
        <end position="68"/>
    </location>
</feature>
<evidence type="ECO:0000313" key="3">
    <source>
        <dbReference type="EMBL" id="KAK3008946.1"/>
    </source>
</evidence>
<organism evidence="3 4">
    <name type="scientific">Escallonia herrerae</name>
    <dbReference type="NCBI Taxonomy" id="1293975"/>
    <lineage>
        <taxon>Eukaryota</taxon>
        <taxon>Viridiplantae</taxon>
        <taxon>Streptophyta</taxon>
        <taxon>Embryophyta</taxon>
        <taxon>Tracheophyta</taxon>
        <taxon>Spermatophyta</taxon>
        <taxon>Magnoliopsida</taxon>
        <taxon>eudicotyledons</taxon>
        <taxon>Gunneridae</taxon>
        <taxon>Pentapetalae</taxon>
        <taxon>asterids</taxon>
        <taxon>campanulids</taxon>
        <taxon>Escalloniales</taxon>
        <taxon>Escalloniaceae</taxon>
        <taxon>Escallonia</taxon>
    </lineage>
</organism>
<dbReference type="AlphaFoldDB" id="A0AA88VHB1"/>
<proteinExistence type="predicted"/>
<keyword evidence="4" id="KW-1185">Reference proteome</keyword>
<dbReference type="PANTHER" id="PTHR34189">
    <property type="entry name" value="TRANSMEMBRANE PROTEIN"/>
    <property type="match status" value="1"/>
</dbReference>
<comment type="caution">
    <text evidence="3">The sequence shown here is derived from an EMBL/GenBank/DDBJ whole genome shotgun (WGS) entry which is preliminary data.</text>
</comment>